<keyword evidence="2" id="KW-1185">Reference proteome</keyword>
<proteinExistence type="predicted"/>
<dbReference type="OrthoDB" id="9802554at2"/>
<dbReference type="AlphaFoldDB" id="A0A225DIX1"/>
<organism evidence="1 2">
    <name type="scientific">Fimbriiglobus ruber</name>
    <dbReference type="NCBI Taxonomy" id="1908690"/>
    <lineage>
        <taxon>Bacteria</taxon>
        <taxon>Pseudomonadati</taxon>
        <taxon>Planctomycetota</taxon>
        <taxon>Planctomycetia</taxon>
        <taxon>Gemmatales</taxon>
        <taxon>Gemmataceae</taxon>
        <taxon>Fimbriiglobus</taxon>
    </lineage>
</organism>
<evidence type="ECO:0000313" key="1">
    <source>
        <dbReference type="EMBL" id="OWK36325.1"/>
    </source>
</evidence>
<keyword evidence="1" id="KW-0436">Ligase</keyword>
<sequence length="91" mass="10006">MTVVPYQTFDDLAGLIQKEIKTGGYDVAFHSAAVSDYLSAGVYAPEPGTFFNARTKYWERRGNARRWPNTAAARSAAASRNSGFAWFAPPN</sequence>
<name>A0A225DIX1_9BACT</name>
<dbReference type="Proteomes" id="UP000214646">
    <property type="component" value="Unassembled WGS sequence"/>
</dbReference>
<accession>A0A225DIX1</accession>
<reference evidence="2" key="1">
    <citation type="submission" date="2017-06" db="EMBL/GenBank/DDBJ databases">
        <title>Genome analysis of Fimbriiglobus ruber SP5, the first member of the order Planctomycetales with confirmed chitinolytic capability.</title>
        <authorList>
            <person name="Ravin N.V."/>
            <person name="Rakitin A.L."/>
            <person name="Ivanova A.A."/>
            <person name="Beletsky A.V."/>
            <person name="Kulichevskaya I.S."/>
            <person name="Mardanov A.V."/>
            <person name="Dedysh S.N."/>
        </authorList>
    </citation>
    <scope>NUCLEOTIDE SEQUENCE [LARGE SCALE GENOMIC DNA]</scope>
    <source>
        <strain evidence="2">SP5</strain>
    </source>
</reference>
<dbReference type="GO" id="GO:0016874">
    <property type="term" value="F:ligase activity"/>
    <property type="evidence" value="ECO:0007669"/>
    <property type="project" value="UniProtKB-KW"/>
</dbReference>
<evidence type="ECO:0000313" key="2">
    <source>
        <dbReference type="Proteomes" id="UP000214646"/>
    </source>
</evidence>
<protein>
    <submittedName>
        <fullName evidence="1">Phosphopantothenate--cysteine ligase</fullName>
    </submittedName>
</protein>
<dbReference type="EMBL" id="NIDE01000017">
    <property type="protein sequence ID" value="OWK36325.1"/>
    <property type="molecule type" value="Genomic_DNA"/>
</dbReference>
<dbReference type="RefSeq" id="WP_088259346.1">
    <property type="nucleotide sequence ID" value="NZ_NIDE01000017.1"/>
</dbReference>
<gene>
    <name evidence="1" type="ORF">FRUB_08888</name>
</gene>
<comment type="caution">
    <text evidence="1">The sequence shown here is derived from an EMBL/GenBank/DDBJ whole genome shotgun (WGS) entry which is preliminary data.</text>
</comment>